<dbReference type="GO" id="GO:0005886">
    <property type="term" value="C:plasma membrane"/>
    <property type="evidence" value="ECO:0007669"/>
    <property type="project" value="UniProtKB-SubCell"/>
</dbReference>
<evidence type="ECO:0000256" key="2">
    <source>
        <dbReference type="ARBA" id="ARBA00006175"/>
    </source>
</evidence>
<dbReference type="GO" id="GO:0015250">
    <property type="term" value="F:water channel activity"/>
    <property type="evidence" value="ECO:0007669"/>
    <property type="project" value="TreeGrafter"/>
</dbReference>
<dbReference type="PANTHER" id="PTHR19139">
    <property type="entry name" value="AQUAPORIN TRANSPORTER"/>
    <property type="match status" value="1"/>
</dbReference>
<dbReference type="InterPro" id="IPR034294">
    <property type="entry name" value="Aquaporin_transptr"/>
</dbReference>
<feature type="transmembrane region" description="Helical" evidence="10">
    <location>
        <begin position="83"/>
        <end position="104"/>
    </location>
</feature>
<dbReference type="AlphaFoldDB" id="A0A133NTZ8"/>
<dbReference type="OrthoDB" id="9807293at2"/>
<feature type="transmembrane region" description="Helical" evidence="10">
    <location>
        <begin position="219"/>
        <end position="240"/>
    </location>
</feature>
<feature type="transmembrane region" description="Helical" evidence="10">
    <location>
        <begin position="12"/>
        <end position="31"/>
    </location>
</feature>
<evidence type="ECO:0000256" key="1">
    <source>
        <dbReference type="ARBA" id="ARBA00004651"/>
    </source>
</evidence>
<dbReference type="PRINTS" id="PR00783">
    <property type="entry name" value="MINTRINSICP"/>
</dbReference>
<gene>
    <name evidence="11" type="ORF">HMPREF3208_00969</name>
</gene>
<evidence type="ECO:0000256" key="10">
    <source>
        <dbReference type="SAM" id="Phobius"/>
    </source>
</evidence>
<dbReference type="PANTHER" id="PTHR19139:SF199">
    <property type="entry name" value="MIP17260P"/>
    <property type="match status" value="1"/>
</dbReference>
<dbReference type="SUPFAM" id="SSF81338">
    <property type="entry name" value="Aquaporin-like"/>
    <property type="match status" value="1"/>
</dbReference>
<accession>A0A133NTZ8</accession>
<comment type="caution">
    <text evidence="11">The sequence shown here is derived from an EMBL/GenBank/DDBJ whole genome shotgun (WGS) entry which is preliminary data.</text>
</comment>
<keyword evidence="5 8" id="KW-0812">Transmembrane</keyword>
<dbReference type="PATRIC" id="fig|2702.100.peg.952"/>
<sequence length="391" mass="41865">MQFFAHKIENSLLLTVYLVWLFVQFVINQKITTFFYATVWHSRATIAEVLSCCNNQYATQFIVRNSMTHTPSSCTKNQLQTPLVVRFATEFIATALAMFVIYTFSSLATAMYGINLLMIAIGTGITYAAAISIAAKISGGHLNPAVTIASMLTGRTSYLAGLGYIIAQILGALAAAGVFIVVLPQTKMVKDVNWFASVVNGFENASISANQLKSVNASFGVITALLVEVIAVVLIVATAMSHTDDNGATHCDYATHMGLAYAAGTLITYQITGSGLNPARSTGIAVLANSRELEVKPLTQLWVFWIAPIFAAALVGFVILLAKLLATSAKQIAATDDTTHTPAAASTTPAAVIDQTEFNQADPEQTESYQYENTQQTVDTSLNTANNNTMA</sequence>
<proteinExistence type="inferred from homology"/>
<evidence type="ECO:0000313" key="11">
    <source>
        <dbReference type="EMBL" id="KXA19763.1"/>
    </source>
</evidence>
<protein>
    <submittedName>
        <fullName evidence="11">Transporter, major intrinsic protein family protein</fullName>
    </submittedName>
</protein>
<feature type="region of interest" description="Disordered" evidence="9">
    <location>
        <begin position="361"/>
        <end position="391"/>
    </location>
</feature>
<feature type="transmembrane region" description="Helical" evidence="10">
    <location>
        <begin position="116"/>
        <end position="138"/>
    </location>
</feature>
<name>A0A133NTZ8_GARVA</name>
<organism evidence="11 12">
    <name type="scientific">Gardnerella vaginalis</name>
    <dbReference type="NCBI Taxonomy" id="2702"/>
    <lineage>
        <taxon>Bacteria</taxon>
        <taxon>Bacillati</taxon>
        <taxon>Actinomycetota</taxon>
        <taxon>Actinomycetes</taxon>
        <taxon>Bifidobacteriales</taxon>
        <taxon>Bifidobacteriaceae</taxon>
        <taxon>Gardnerella</taxon>
    </lineage>
</organism>
<dbReference type="Gene3D" id="1.20.1080.10">
    <property type="entry name" value="Glycerol uptake facilitator protein"/>
    <property type="match status" value="1"/>
</dbReference>
<dbReference type="InterPro" id="IPR022357">
    <property type="entry name" value="MIP_CS"/>
</dbReference>
<keyword evidence="4" id="KW-1003">Cell membrane</keyword>
<evidence type="ECO:0000256" key="7">
    <source>
        <dbReference type="ARBA" id="ARBA00023136"/>
    </source>
</evidence>
<evidence type="ECO:0000256" key="8">
    <source>
        <dbReference type="RuleBase" id="RU000477"/>
    </source>
</evidence>
<keyword evidence="3 8" id="KW-0813">Transport</keyword>
<feature type="transmembrane region" description="Helical" evidence="10">
    <location>
        <begin position="302"/>
        <end position="322"/>
    </location>
</feature>
<dbReference type="InterPro" id="IPR000425">
    <property type="entry name" value="MIP"/>
</dbReference>
<evidence type="ECO:0000313" key="12">
    <source>
        <dbReference type="Proteomes" id="UP000070687"/>
    </source>
</evidence>
<evidence type="ECO:0000256" key="3">
    <source>
        <dbReference type="ARBA" id="ARBA00022448"/>
    </source>
</evidence>
<dbReference type="InterPro" id="IPR023271">
    <property type="entry name" value="Aquaporin-like"/>
</dbReference>
<comment type="subcellular location">
    <subcellularLocation>
        <location evidence="1">Cell membrane</location>
        <topology evidence="1">Multi-pass membrane protein</topology>
    </subcellularLocation>
</comment>
<dbReference type="Pfam" id="PF00230">
    <property type="entry name" value="MIP"/>
    <property type="match status" value="1"/>
</dbReference>
<evidence type="ECO:0000256" key="5">
    <source>
        <dbReference type="ARBA" id="ARBA00022692"/>
    </source>
</evidence>
<keyword evidence="6 10" id="KW-1133">Transmembrane helix</keyword>
<reference evidence="11 12" key="1">
    <citation type="submission" date="2016-01" db="EMBL/GenBank/DDBJ databases">
        <authorList>
            <person name="Oliw E.H."/>
        </authorList>
    </citation>
    <scope>NUCLEOTIDE SEQUENCE [LARGE SCALE GENOMIC DNA]</scope>
    <source>
        <strain evidence="11 12">PSS_7772B</strain>
    </source>
</reference>
<keyword evidence="7 10" id="KW-0472">Membrane</keyword>
<dbReference type="PROSITE" id="PS00221">
    <property type="entry name" value="MIP"/>
    <property type="match status" value="1"/>
</dbReference>
<evidence type="ECO:0000256" key="6">
    <source>
        <dbReference type="ARBA" id="ARBA00022989"/>
    </source>
</evidence>
<dbReference type="Proteomes" id="UP000070687">
    <property type="component" value="Unassembled WGS sequence"/>
</dbReference>
<evidence type="ECO:0000256" key="4">
    <source>
        <dbReference type="ARBA" id="ARBA00022475"/>
    </source>
</evidence>
<comment type="similarity">
    <text evidence="2 8">Belongs to the MIP/aquaporin (TC 1.A.8) family.</text>
</comment>
<dbReference type="EMBL" id="LRQB01000062">
    <property type="protein sequence ID" value="KXA19763.1"/>
    <property type="molecule type" value="Genomic_DNA"/>
</dbReference>
<evidence type="ECO:0000256" key="9">
    <source>
        <dbReference type="SAM" id="MobiDB-lite"/>
    </source>
</evidence>
<feature type="transmembrane region" description="Helical" evidence="10">
    <location>
        <begin position="158"/>
        <end position="183"/>
    </location>
</feature>